<name>A0A9N9F322_9GLOM</name>
<dbReference type="EMBL" id="CAJVPV010001707">
    <property type="protein sequence ID" value="CAG8505816.1"/>
    <property type="molecule type" value="Genomic_DNA"/>
</dbReference>
<gene>
    <name evidence="1" type="ORF">AMORRO_LOCUS3479</name>
</gene>
<evidence type="ECO:0000313" key="2">
    <source>
        <dbReference type="Proteomes" id="UP000789342"/>
    </source>
</evidence>
<proteinExistence type="predicted"/>
<accession>A0A9N9F322</accession>
<evidence type="ECO:0000313" key="1">
    <source>
        <dbReference type="EMBL" id="CAG8505816.1"/>
    </source>
</evidence>
<comment type="caution">
    <text evidence="1">The sequence shown here is derived from an EMBL/GenBank/DDBJ whole genome shotgun (WGS) entry which is preliminary data.</text>
</comment>
<dbReference type="AlphaFoldDB" id="A0A9N9F322"/>
<dbReference type="Proteomes" id="UP000789342">
    <property type="component" value="Unassembled WGS sequence"/>
</dbReference>
<reference evidence="1" key="1">
    <citation type="submission" date="2021-06" db="EMBL/GenBank/DDBJ databases">
        <authorList>
            <person name="Kallberg Y."/>
            <person name="Tangrot J."/>
            <person name="Rosling A."/>
        </authorList>
    </citation>
    <scope>NUCLEOTIDE SEQUENCE</scope>
    <source>
        <strain evidence="1">CL551</strain>
    </source>
</reference>
<protein>
    <submittedName>
        <fullName evidence="1">6158_t:CDS:1</fullName>
    </submittedName>
</protein>
<sequence>MAENKSKQMDDAEYEKEPNWPEIQISLANAANKKDLEKGTKVRIEAVQQYIRYLINGYQATKASEIVQQGLGWKSWSARLIQLW</sequence>
<keyword evidence="2" id="KW-1185">Reference proteome</keyword>
<organism evidence="1 2">
    <name type="scientific">Acaulospora morrowiae</name>
    <dbReference type="NCBI Taxonomy" id="94023"/>
    <lineage>
        <taxon>Eukaryota</taxon>
        <taxon>Fungi</taxon>
        <taxon>Fungi incertae sedis</taxon>
        <taxon>Mucoromycota</taxon>
        <taxon>Glomeromycotina</taxon>
        <taxon>Glomeromycetes</taxon>
        <taxon>Diversisporales</taxon>
        <taxon>Acaulosporaceae</taxon>
        <taxon>Acaulospora</taxon>
    </lineage>
</organism>